<dbReference type="RefSeq" id="WP_307277505.1">
    <property type="nucleotide sequence ID" value="NZ_JAUSZT010000002.1"/>
</dbReference>
<comment type="caution">
    <text evidence="2">The sequence shown here is derived from an EMBL/GenBank/DDBJ whole genome shotgun (WGS) entry which is preliminary data.</text>
</comment>
<dbReference type="PANTHER" id="PTHR46656">
    <property type="entry name" value="PUTATIVE-RELATED"/>
    <property type="match status" value="1"/>
</dbReference>
<protein>
    <submittedName>
        <fullName evidence="2">Glycosyltransferase involved in cell wall biosynthesis</fullName>
    </submittedName>
</protein>
<evidence type="ECO:0000259" key="1">
    <source>
        <dbReference type="Pfam" id="PF00534"/>
    </source>
</evidence>
<dbReference type="Gene3D" id="3.40.50.2000">
    <property type="entry name" value="Glycogen Phosphorylase B"/>
    <property type="match status" value="2"/>
</dbReference>
<sequence length="772" mass="86280">MRSAPIVSPYTIDLDDKNLKFTREAFAGKRVFFDGVFKGDYSLAIVNRLLAKALVEAGVDLHCYTPESDWQSDARLNAAPEVKRLLLPGYPTEKYDIHLRNTWPPATHDMIGRFNAYVNFAWEELEVPQYMIERFNRDLDLVMVTANFVKQAFVQSGLTVPVEVVGNGTDHVALDAGLNTPSPLPATGKKRILHVSSCFPRKGIDVLVDAFTQTFKQNEQVELVIKTFPNPDNILSSVMEKFSDRLATAAPITIINDLYTSEQLLALYRTASLVAAPSRGEGFGLPLAEAMRLDIPVVTTAYSGQVDFCTPETAWMVDYQMAPSQTHVSGPLSIWADPSVEHLGAQMRAALTNHEDARLRSKNAQRLLADHLSWGAVAGRVLASIAKVKKSAATARKPWSLDLVSSWHQQCGIATYSEHLYSTPAFADRFSHIYARRLLNDELPPSAQAKHAPAQHLVSRSWGYDLTSLTRFISEIENARGDVLWIQHHPGHFSTPDMELVNNTLANTRHKLRAITMHSVKEVLRHGHLEWTKLFDIVFVHSAEDAGLLAKAGHPNPVVMPHGVIPIPEDDIRPDPSVFTIGSFGFLTRHKNIDLLVQAFARARVFEPRLRLKLLNCMLPNDESREVRVVIENLFSHFNLHDVASARFDFVEQDELARELAQSDLLAFLYGPSNETATGAARIAMSADRPLLCSRSTVLRDMWPISHVVRSVDIDCVAEAIISLAQNPVLLGLRDPDRRQAVQWNSYPRVAARHAALIEQMLDQKHDNRRAA</sequence>
<accession>A0ABU0S4V1</accession>
<proteinExistence type="predicted"/>
<gene>
    <name evidence="2" type="ORF">QFZ34_000946</name>
</gene>
<reference evidence="2 3" key="1">
    <citation type="submission" date="2023-07" db="EMBL/GenBank/DDBJ databases">
        <title>Comparative genomics of wheat-associated soil bacteria to identify genetic determinants of phenazine resistance.</title>
        <authorList>
            <person name="Mouncey N."/>
        </authorList>
    </citation>
    <scope>NUCLEOTIDE SEQUENCE [LARGE SCALE GENOMIC DNA]</scope>
    <source>
        <strain evidence="2 3">W4I11</strain>
    </source>
</reference>
<organism evidence="2 3">
    <name type="scientific">Phyllobacterium ifriqiyense</name>
    <dbReference type="NCBI Taxonomy" id="314238"/>
    <lineage>
        <taxon>Bacteria</taxon>
        <taxon>Pseudomonadati</taxon>
        <taxon>Pseudomonadota</taxon>
        <taxon>Alphaproteobacteria</taxon>
        <taxon>Hyphomicrobiales</taxon>
        <taxon>Phyllobacteriaceae</taxon>
        <taxon>Phyllobacterium</taxon>
    </lineage>
</organism>
<dbReference type="PANTHER" id="PTHR46656:SF3">
    <property type="entry name" value="PUTATIVE-RELATED"/>
    <property type="match status" value="1"/>
</dbReference>
<evidence type="ECO:0000313" key="3">
    <source>
        <dbReference type="Proteomes" id="UP001237780"/>
    </source>
</evidence>
<dbReference type="EMBL" id="JAUSZT010000002">
    <property type="protein sequence ID" value="MDQ0995769.1"/>
    <property type="molecule type" value="Genomic_DNA"/>
</dbReference>
<dbReference type="Proteomes" id="UP001237780">
    <property type="component" value="Unassembled WGS sequence"/>
</dbReference>
<keyword evidence="3" id="KW-1185">Reference proteome</keyword>
<dbReference type="SUPFAM" id="SSF53756">
    <property type="entry name" value="UDP-Glycosyltransferase/glycogen phosphorylase"/>
    <property type="match status" value="2"/>
</dbReference>
<name>A0ABU0S4V1_9HYPH</name>
<evidence type="ECO:0000313" key="2">
    <source>
        <dbReference type="EMBL" id="MDQ0995769.1"/>
    </source>
</evidence>
<dbReference type="Pfam" id="PF00534">
    <property type="entry name" value="Glycos_transf_1"/>
    <property type="match status" value="1"/>
</dbReference>
<dbReference type="InterPro" id="IPR001296">
    <property type="entry name" value="Glyco_trans_1"/>
</dbReference>
<feature type="domain" description="Glycosyl transferase family 1" evidence="1">
    <location>
        <begin position="186"/>
        <end position="310"/>
    </location>
</feature>
<dbReference type="CDD" id="cd03801">
    <property type="entry name" value="GT4_PimA-like"/>
    <property type="match status" value="1"/>
</dbReference>